<accession>A0A871RAJ2</accession>
<proteinExistence type="predicted"/>
<protein>
    <submittedName>
        <fullName evidence="2">Uncharacterized protein</fullName>
    </submittedName>
</protein>
<dbReference type="Proteomes" id="UP000663131">
    <property type="component" value="Chromosome 8"/>
</dbReference>
<gene>
    <name evidence="2" type="ORF">BRETT_000916</name>
</gene>
<dbReference type="OrthoDB" id="3993307at2759"/>
<evidence type="ECO:0000313" key="2">
    <source>
        <dbReference type="EMBL" id="QOU21195.1"/>
    </source>
</evidence>
<evidence type="ECO:0000313" key="3">
    <source>
        <dbReference type="Proteomes" id="UP000663131"/>
    </source>
</evidence>
<dbReference type="KEGG" id="bbrx:BRETT_000916"/>
<name>A0A871RAJ2_DEKBR</name>
<dbReference type="EMBL" id="CP063136">
    <property type="protein sequence ID" value="QOU21195.1"/>
    <property type="molecule type" value="Genomic_DNA"/>
</dbReference>
<evidence type="ECO:0000256" key="1">
    <source>
        <dbReference type="SAM" id="Coils"/>
    </source>
</evidence>
<dbReference type="GeneID" id="64572841"/>
<dbReference type="RefSeq" id="XP_041137688.1">
    <property type="nucleotide sequence ID" value="XM_041279474.1"/>
</dbReference>
<sequence length="388" mass="44674">MSSNSVSSPRKFLSKKPSLSILSGSNINKLNNMGNNLSGKPIKERVVSKSTGLIKLSLDRKYLPNSSITQKENPRAERKGLPIYIPVRKSSENLNILNSKKAKASQIERNTQHELTDEQSKSLLFRLASKQRTVLDLKEKLQITEKELQDLELQYRICFDTHVNSGIDIQNDNNPMKKPSMIRLKANLEKKASKFNFIVNDGDTVVDNSKQNIIDGLNKISENMSKNELFIKGKTILNNMNRENEKWINQKRKELVKRLQGSSLLNQKGILDTVRDRIVYKKPKTKISQIFEAVIEGANKQRKEDTSDFGEDGLDEIPAYLDYDMPTELKRAEERSFRKKIKGTIMYNEESAKFKRTPRLPRRHYLCEFPSDSENEEEDYGGEVIRYV</sequence>
<feature type="coiled-coil region" evidence="1">
    <location>
        <begin position="127"/>
        <end position="154"/>
    </location>
</feature>
<dbReference type="AlphaFoldDB" id="A0A871RAJ2"/>
<organism evidence="2 3">
    <name type="scientific">Dekkera bruxellensis</name>
    <name type="common">Brettanomyces custersii</name>
    <dbReference type="NCBI Taxonomy" id="5007"/>
    <lineage>
        <taxon>Eukaryota</taxon>
        <taxon>Fungi</taxon>
        <taxon>Dikarya</taxon>
        <taxon>Ascomycota</taxon>
        <taxon>Saccharomycotina</taxon>
        <taxon>Pichiomycetes</taxon>
        <taxon>Pichiales</taxon>
        <taxon>Pichiaceae</taxon>
        <taxon>Brettanomyces</taxon>
    </lineage>
</organism>
<keyword evidence="1" id="KW-0175">Coiled coil</keyword>
<reference evidence="2" key="2">
    <citation type="journal article" name="BMC Genomics">
        <title>New genome assemblies reveal patterns of domestication and adaptation across Brettanomyces (Dekkera) species.</title>
        <authorList>
            <person name="Roach M.J."/>
            <person name="Borneman A.R."/>
        </authorList>
    </citation>
    <scope>NUCLEOTIDE SEQUENCE</scope>
    <source>
        <strain evidence="2">UCD 2041</strain>
    </source>
</reference>
<reference evidence="2" key="1">
    <citation type="submission" date="2020-10" db="EMBL/GenBank/DDBJ databases">
        <authorList>
            <person name="Palmer J.M."/>
        </authorList>
    </citation>
    <scope>NUCLEOTIDE SEQUENCE</scope>
    <source>
        <strain evidence="2">UCD 2041</strain>
    </source>
</reference>